<organism evidence="8 9">
    <name type="scientific">Stackebrandtia nassauensis (strain DSM 44728 / CIP 108903 / NRRL B-16338 / NBRC 102104 / LLR-40K-21)</name>
    <dbReference type="NCBI Taxonomy" id="446470"/>
    <lineage>
        <taxon>Bacteria</taxon>
        <taxon>Bacillati</taxon>
        <taxon>Actinomycetota</taxon>
        <taxon>Actinomycetes</taxon>
        <taxon>Glycomycetales</taxon>
        <taxon>Glycomycetaceae</taxon>
        <taxon>Stackebrandtia</taxon>
    </lineage>
</organism>
<keyword evidence="5 6" id="KW-0472">Membrane</keyword>
<keyword evidence="2" id="KW-1003">Cell membrane</keyword>
<dbReference type="OrthoDB" id="4843785at2"/>
<evidence type="ECO:0000256" key="3">
    <source>
        <dbReference type="ARBA" id="ARBA00022692"/>
    </source>
</evidence>
<dbReference type="KEGG" id="sna:Snas_1570"/>
<dbReference type="STRING" id="446470.Snas_1570"/>
<dbReference type="Pfam" id="PF13190">
    <property type="entry name" value="PDGLE"/>
    <property type="match status" value="1"/>
</dbReference>
<evidence type="ECO:0000256" key="2">
    <source>
        <dbReference type="ARBA" id="ARBA00022475"/>
    </source>
</evidence>
<dbReference type="RefSeq" id="WP_013016844.1">
    <property type="nucleotide sequence ID" value="NC_013947.1"/>
</dbReference>
<evidence type="ECO:0000256" key="4">
    <source>
        <dbReference type="ARBA" id="ARBA00022989"/>
    </source>
</evidence>
<reference evidence="8 9" key="1">
    <citation type="journal article" date="2009" name="Stand. Genomic Sci.">
        <title>Complete genome sequence of Stackebrandtia nassauensis type strain (LLR-40K-21).</title>
        <authorList>
            <person name="Munk C."/>
            <person name="Lapidus A."/>
            <person name="Copeland A."/>
            <person name="Jando M."/>
            <person name="Mayilraj S."/>
            <person name="Glavina Del Rio T."/>
            <person name="Nolan M."/>
            <person name="Chen F."/>
            <person name="Lucas S."/>
            <person name="Tice H."/>
            <person name="Cheng J.F."/>
            <person name="Han C."/>
            <person name="Detter J.C."/>
            <person name="Bruce D."/>
            <person name="Goodwin L."/>
            <person name="Chain P."/>
            <person name="Pitluck S."/>
            <person name="Goker M."/>
            <person name="Ovchinikova G."/>
            <person name="Pati A."/>
            <person name="Ivanova N."/>
            <person name="Mavromatis K."/>
            <person name="Chen A."/>
            <person name="Palaniappan K."/>
            <person name="Land M."/>
            <person name="Hauser L."/>
            <person name="Chang Y.J."/>
            <person name="Jeffries C.D."/>
            <person name="Bristow J."/>
            <person name="Eisen J.A."/>
            <person name="Markowitz V."/>
            <person name="Hugenholtz P."/>
            <person name="Kyrpides N.C."/>
            <person name="Klenk H.P."/>
        </authorList>
    </citation>
    <scope>NUCLEOTIDE SEQUENCE [LARGE SCALE GENOMIC DNA]</scope>
    <source>
        <strain evidence="9">DSM 44728 / CIP 108903 / NRRL B-16338 / NBRC 102104 / LLR-40K-21</strain>
    </source>
</reference>
<evidence type="ECO:0000256" key="6">
    <source>
        <dbReference type="SAM" id="Phobius"/>
    </source>
</evidence>
<comment type="subcellular location">
    <subcellularLocation>
        <location evidence="1">Cell membrane</location>
    </subcellularLocation>
</comment>
<dbReference type="AlphaFoldDB" id="D3PWB6"/>
<dbReference type="eggNOG" id="COG0310">
    <property type="taxonomic scope" value="Bacteria"/>
</dbReference>
<keyword evidence="3 6" id="KW-0812">Transmembrane</keyword>
<name>D3PWB6_STANL</name>
<sequence length="117" mass="11806">MRVKTGGFILAGLLLALLLAGVVSNFASGSPDGLDSATLEGCTTNAEGEITGGECMAQKAADHDLSGGPFADYATAGIGNDFLSTAISGVLGVIVVFAIGAGIFWLVKRRDLATDDK</sequence>
<evidence type="ECO:0000313" key="9">
    <source>
        <dbReference type="Proteomes" id="UP000000844"/>
    </source>
</evidence>
<dbReference type="GO" id="GO:0005886">
    <property type="term" value="C:plasma membrane"/>
    <property type="evidence" value="ECO:0007669"/>
    <property type="project" value="UniProtKB-SubCell"/>
</dbReference>
<evidence type="ECO:0000313" key="8">
    <source>
        <dbReference type="EMBL" id="ADD41273.1"/>
    </source>
</evidence>
<evidence type="ECO:0000256" key="1">
    <source>
        <dbReference type="ARBA" id="ARBA00004236"/>
    </source>
</evidence>
<dbReference type="EMBL" id="CP001778">
    <property type="protein sequence ID" value="ADD41273.1"/>
    <property type="molecule type" value="Genomic_DNA"/>
</dbReference>
<evidence type="ECO:0000256" key="5">
    <source>
        <dbReference type="ARBA" id="ARBA00023136"/>
    </source>
</evidence>
<protein>
    <submittedName>
        <fullName evidence="8">Cobalamin (Vitamin B12) biosynthesis CbiM protein</fullName>
    </submittedName>
</protein>
<evidence type="ECO:0000259" key="7">
    <source>
        <dbReference type="Pfam" id="PF13190"/>
    </source>
</evidence>
<keyword evidence="4 6" id="KW-1133">Transmembrane helix</keyword>
<dbReference type="HOGENOM" id="CLU_137910_0_1_11"/>
<proteinExistence type="predicted"/>
<accession>D3PWB6</accession>
<feature type="domain" description="PDGLE" evidence="7">
    <location>
        <begin position="8"/>
        <end position="109"/>
    </location>
</feature>
<gene>
    <name evidence="8" type="ordered locus">Snas_1570</name>
</gene>
<dbReference type="InterPro" id="IPR025937">
    <property type="entry name" value="PDGLE_dom"/>
</dbReference>
<feature type="transmembrane region" description="Helical" evidence="6">
    <location>
        <begin position="82"/>
        <end position="107"/>
    </location>
</feature>
<dbReference type="Proteomes" id="UP000000844">
    <property type="component" value="Chromosome"/>
</dbReference>
<keyword evidence="9" id="KW-1185">Reference proteome</keyword>